<sequence length="90" mass="10606">MALRWLLHSACTQILGTQIRVNSGRDLHKQVFHWVSNASPLHPRYKKADYETMEEWKVDMVLREYGLSFKGTLDEKREFAIGAFLWPDQI</sequence>
<protein>
    <recommendedName>
        <fullName evidence="1">DUF7722 domain-containing protein</fullName>
    </recommendedName>
</protein>
<evidence type="ECO:0000313" key="2">
    <source>
        <dbReference type="EMBL" id="KAF8414253.1"/>
    </source>
</evidence>
<dbReference type="PANTHER" id="PTHR33513">
    <property type="entry name" value="OS06G0523300 PROTEIN"/>
    <property type="match status" value="1"/>
</dbReference>
<dbReference type="Proteomes" id="UP000655225">
    <property type="component" value="Unassembled WGS sequence"/>
</dbReference>
<reference evidence="2 3" key="1">
    <citation type="submission" date="2020-04" db="EMBL/GenBank/DDBJ databases">
        <title>Plant Genome Project.</title>
        <authorList>
            <person name="Zhang R.-G."/>
        </authorList>
    </citation>
    <scope>NUCLEOTIDE SEQUENCE [LARGE SCALE GENOMIC DNA]</scope>
    <source>
        <strain evidence="2">YNK0</strain>
        <tissue evidence="2">Leaf</tissue>
    </source>
</reference>
<dbReference type="Pfam" id="PF24847">
    <property type="entry name" value="DUF7722"/>
    <property type="match status" value="1"/>
</dbReference>
<evidence type="ECO:0000313" key="3">
    <source>
        <dbReference type="Proteomes" id="UP000655225"/>
    </source>
</evidence>
<proteinExistence type="predicted"/>
<comment type="caution">
    <text evidence="2">The sequence shown here is derived from an EMBL/GenBank/DDBJ whole genome shotgun (WGS) entry which is preliminary data.</text>
</comment>
<dbReference type="PANTHER" id="PTHR33513:SF21">
    <property type="entry name" value="JMJN DOMAIN-CONTAINING PROTEIN"/>
    <property type="match status" value="1"/>
</dbReference>
<dbReference type="InterPro" id="IPR056139">
    <property type="entry name" value="DUF7722"/>
</dbReference>
<feature type="domain" description="DUF7722" evidence="1">
    <location>
        <begin position="42"/>
        <end position="87"/>
    </location>
</feature>
<evidence type="ECO:0000259" key="1">
    <source>
        <dbReference type="Pfam" id="PF24847"/>
    </source>
</evidence>
<organism evidence="2 3">
    <name type="scientific">Tetracentron sinense</name>
    <name type="common">Spur-leaf</name>
    <dbReference type="NCBI Taxonomy" id="13715"/>
    <lineage>
        <taxon>Eukaryota</taxon>
        <taxon>Viridiplantae</taxon>
        <taxon>Streptophyta</taxon>
        <taxon>Embryophyta</taxon>
        <taxon>Tracheophyta</taxon>
        <taxon>Spermatophyta</taxon>
        <taxon>Magnoliopsida</taxon>
        <taxon>Trochodendrales</taxon>
        <taxon>Trochodendraceae</taxon>
        <taxon>Tetracentron</taxon>
    </lineage>
</organism>
<keyword evidence="3" id="KW-1185">Reference proteome</keyword>
<name>A0A835DRT4_TETSI</name>
<dbReference type="OrthoDB" id="1932905at2759"/>
<dbReference type="AlphaFoldDB" id="A0A835DRT4"/>
<gene>
    <name evidence="2" type="ORF">HHK36_002253</name>
</gene>
<dbReference type="EMBL" id="JABCRI010000001">
    <property type="protein sequence ID" value="KAF8414253.1"/>
    <property type="molecule type" value="Genomic_DNA"/>
</dbReference>
<dbReference type="OMA" id="ATRPPEC"/>
<accession>A0A835DRT4</accession>